<feature type="region of interest" description="Disordered" evidence="1">
    <location>
        <begin position="233"/>
        <end position="290"/>
    </location>
</feature>
<name>A0A8J1Y5E2_OWEFU</name>
<dbReference type="PANTHER" id="PTHR23320:SF130">
    <property type="entry name" value="TRANSMEMBRANE PROTEIN 212"/>
    <property type="match status" value="1"/>
</dbReference>
<feature type="transmembrane region" description="Helical" evidence="2">
    <location>
        <begin position="84"/>
        <end position="108"/>
    </location>
</feature>
<keyword evidence="2" id="KW-0472">Membrane</keyword>
<protein>
    <submittedName>
        <fullName evidence="3">Uncharacterized protein</fullName>
    </submittedName>
</protein>
<dbReference type="PANTHER" id="PTHR23320">
    <property type="entry name" value="MEMBRANE-SPANNING 4-DOMAINS SUBFAMILY A MS4A -RELATED"/>
    <property type="match status" value="1"/>
</dbReference>
<comment type="caution">
    <text evidence="3">The sequence shown here is derived from an EMBL/GenBank/DDBJ whole genome shotgun (WGS) entry which is preliminary data.</text>
</comment>
<feature type="compositionally biased region" description="Basic and acidic residues" evidence="1">
    <location>
        <begin position="254"/>
        <end position="281"/>
    </location>
</feature>
<keyword evidence="2" id="KW-0812">Transmembrane</keyword>
<feature type="transmembrane region" description="Helical" evidence="2">
    <location>
        <begin position="21"/>
        <end position="48"/>
    </location>
</feature>
<dbReference type="Proteomes" id="UP000749559">
    <property type="component" value="Unassembled WGS sequence"/>
</dbReference>
<proteinExistence type="predicted"/>
<dbReference type="OrthoDB" id="6272649at2759"/>
<evidence type="ECO:0000256" key="1">
    <source>
        <dbReference type="SAM" id="MobiDB-lite"/>
    </source>
</evidence>
<keyword evidence="4" id="KW-1185">Reference proteome</keyword>
<evidence type="ECO:0000313" key="3">
    <source>
        <dbReference type="EMBL" id="CAH1794253.1"/>
    </source>
</evidence>
<reference evidence="3" key="1">
    <citation type="submission" date="2022-03" db="EMBL/GenBank/DDBJ databases">
        <authorList>
            <person name="Martin C."/>
        </authorList>
    </citation>
    <scope>NUCLEOTIDE SEQUENCE</scope>
</reference>
<feature type="transmembrane region" description="Helical" evidence="2">
    <location>
        <begin position="128"/>
        <end position="155"/>
    </location>
</feature>
<sequence length="290" mass="31793">MARGREHRPRSYRASYVKEKGLIFAVIQLICGVASLVLAIAIIAIGAWGHMYGIGFWTGVLFVTAGVFGIVASNKMTKCTIVSFLILSVLANLITILLLVHSALGIKIDSNSRGTNFLHRHDPGLESSVIIIHAMMLVVAVTECAFSFCSIYICYRTICCEAASSGYDVPDAQRGDVHFLPEDPQSRQIMIVTSEGQTTNVYAMPQNTFVSERNSANRAGTFSQVMYVMPSSPGAVSDMDESLPPPPYRSQPDVTERVLDTSMDHRLLKESETSQEDDIKPPLRAKQTTV</sequence>
<feature type="transmembrane region" description="Helical" evidence="2">
    <location>
        <begin position="54"/>
        <end position="72"/>
    </location>
</feature>
<accession>A0A8J1Y5E2</accession>
<organism evidence="3 4">
    <name type="scientific">Owenia fusiformis</name>
    <name type="common">Polychaete worm</name>
    <dbReference type="NCBI Taxonomy" id="6347"/>
    <lineage>
        <taxon>Eukaryota</taxon>
        <taxon>Metazoa</taxon>
        <taxon>Spiralia</taxon>
        <taxon>Lophotrochozoa</taxon>
        <taxon>Annelida</taxon>
        <taxon>Polychaeta</taxon>
        <taxon>Sedentaria</taxon>
        <taxon>Canalipalpata</taxon>
        <taxon>Sabellida</taxon>
        <taxon>Oweniida</taxon>
        <taxon>Oweniidae</taxon>
        <taxon>Owenia</taxon>
    </lineage>
</organism>
<dbReference type="AlphaFoldDB" id="A0A8J1Y5E2"/>
<keyword evidence="2" id="KW-1133">Transmembrane helix</keyword>
<evidence type="ECO:0000313" key="4">
    <source>
        <dbReference type="Proteomes" id="UP000749559"/>
    </source>
</evidence>
<gene>
    <name evidence="3" type="ORF">OFUS_LOCUS18988</name>
</gene>
<dbReference type="EMBL" id="CAIIXF020000009">
    <property type="protein sequence ID" value="CAH1794253.1"/>
    <property type="molecule type" value="Genomic_DNA"/>
</dbReference>
<dbReference type="InterPro" id="IPR030417">
    <property type="entry name" value="MS4A"/>
</dbReference>
<evidence type="ECO:0000256" key="2">
    <source>
        <dbReference type="SAM" id="Phobius"/>
    </source>
</evidence>